<reference evidence="3" key="1">
    <citation type="submission" date="2022-03" db="EMBL/GenBank/DDBJ databases">
        <title>Draft Genome Sequence of Firmicute Strain S0AB, a Heterotrophic Iron/Sulfur-Oxidizing Extreme Acidophile.</title>
        <authorList>
            <person name="Vergara E."/>
            <person name="Pakostova E."/>
            <person name="Johnson D.B."/>
            <person name="Holmes D.S."/>
        </authorList>
    </citation>
    <scope>NUCLEOTIDE SEQUENCE</scope>
    <source>
        <strain evidence="3">S0AB</strain>
    </source>
</reference>
<keyword evidence="2" id="KW-1133">Transmembrane helix</keyword>
<evidence type="ECO:0000313" key="4">
    <source>
        <dbReference type="Proteomes" id="UP001139263"/>
    </source>
</evidence>
<accession>A0A9X2ACW4</accession>
<organism evidence="3 4">
    <name type="scientific">Sulfoacidibacillus ferrooxidans</name>
    <dbReference type="NCBI Taxonomy" id="2005001"/>
    <lineage>
        <taxon>Bacteria</taxon>
        <taxon>Bacillati</taxon>
        <taxon>Bacillota</taxon>
        <taxon>Bacilli</taxon>
        <taxon>Bacillales</taxon>
        <taxon>Alicyclobacillaceae</taxon>
        <taxon>Sulfoacidibacillus</taxon>
    </lineage>
</organism>
<feature type="region of interest" description="Disordered" evidence="1">
    <location>
        <begin position="91"/>
        <end position="120"/>
    </location>
</feature>
<dbReference type="Proteomes" id="UP001139263">
    <property type="component" value="Unassembled WGS sequence"/>
</dbReference>
<dbReference type="AlphaFoldDB" id="A0A9X2ACW4"/>
<name>A0A9X2ACW4_9BACL</name>
<dbReference type="RefSeq" id="WP_241711528.1">
    <property type="nucleotide sequence ID" value="NZ_JALBUF010000001.1"/>
</dbReference>
<keyword evidence="4" id="KW-1185">Reference proteome</keyword>
<feature type="transmembrane region" description="Helical" evidence="2">
    <location>
        <begin position="34"/>
        <end position="63"/>
    </location>
</feature>
<gene>
    <name evidence="3" type="ORF">MM817_00148</name>
</gene>
<dbReference type="EMBL" id="JALBUF010000001">
    <property type="protein sequence ID" value="MCI0181901.1"/>
    <property type="molecule type" value="Genomic_DNA"/>
</dbReference>
<keyword evidence="2" id="KW-0472">Membrane</keyword>
<evidence type="ECO:0000256" key="2">
    <source>
        <dbReference type="SAM" id="Phobius"/>
    </source>
</evidence>
<keyword evidence="2" id="KW-0812">Transmembrane</keyword>
<feature type="compositionally biased region" description="Polar residues" evidence="1">
    <location>
        <begin position="95"/>
        <end position="120"/>
    </location>
</feature>
<proteinExistence type="predicted"/>
<protein>
    <submittedName>
        <fullName evidence="3">Uncharacterized protein</fullName>
    </submittedName>
</protein>
<sequence length="204" mass="22460">MSQFDLKSHVEIWRQEVAEELLEHKHLPRRLQRLIGVLIFLFVSGLTLSGGVFMVATFMHVIITRMDMPPANPYPVYTVGQTQLMIPAPAHASGPANQVTSPNSSSITTHKTQNSSATAVQTPASLNHIEVTLIKRPTVGDALDQWIAHTQNPADAYVQEDAVDTGLYLSREVHDWLLSIFDRATRTANFPSVEPAGVPLTNGQ</sequence>
<evidence type="ECO:0000256" key="1">
    <source>
        <dbReference type="SAM" id="MobiDB-lite"/>
    </source>
</evidence>
<comment type="caution">
    <text evidence="3">The sequence shown here is derived from an EMBL/GenBank/DDBJ whole genome shotgun (WGS) entry which is preliminary data.</text>
</comment>
<evidence type="ECO:0000313" key="3">
    <source>
        <dbReference type="EMBL" id="MCI0181901.1"/>
    </source>
</evidence>